<gene>
    <name evidence="9" type="ORF">RDWZM_009044</name>
</gene>
<reference evidence="9" key="1">
    <citation type="submission" date="2022-12" db="EMBL/GenBank/DDBJ databases">
        <title>Genome assemblies of Blomia tropicalis.</title>
        <authorList>
            <person name="Cui Y."/>
        </authorList>
    </citation>
    <scope>NUCLEOTIDE SEQUENCE</scope>
    <source>
        <tissue evidence="9">Adult mites</tissue>
    </source>
</reference>
<evidence type="ECO:0000256" key="2">
    <source>
        <dbReference type="ARBA" id="ARBA00006962"/>
    </source>
</evidence>
<dbReference type="EMBL" id="JAPWDV010000003">
    <property type="protein sequence ID" value="KAJ6217887.1"/>
    <property type="molecule type" value="Genomic_DNA"/>
</dbReference>
<dbReference type="GO" id="GO:0005783">
    <property type="term" value="C:endoplasmic reticulum"/>
    <property type="evidence" value="ECO:0007669"/>
    <property type="project" value="UniProtKB-SubCell"/>
</dbReference>
<proteinExistence type="inferred from homology"/>
<dbReference type="OMA" id="YCKPSQL"/>
<comment type="similarity">
    <text evidence="2">Belongs to the glycosyltransferase 28 family.</text>
</comment>
<evidence type="ECO:0000313" key="9">
    <source>
        <dbReference type="EMBL" id="KAJ6217887.1"/>
    </source>
</evidence>
<accession>A0A9Q0M4P9</accession>
<dbReference type="EC" id="2.4.1.141" evidence="3"/>
<protein>
    <recommendedName>
        <fullName evidence="4">UDP-N-acetylglucosamine transferase subunit ALG13</fullName>
        <ecNumber evidence="3">2.4.1.141</ecNumber>
    </recommendedName>
</protein>
<evidence type="ECO:0000256" key="5">
    <source>
        <dbReference type="ARBA" id="ARBA00022676"/>
    </source>
</evidence>
<keyword evidence="7" id="KW-0256">Endoplasmic reticulum</keyword>
<dbReference type="PANTHER" id="PTHR12867">
    <property type="entry name" value="GLYCOSYL TRANSFERASE-RELATED"/>
    <property type="match status" value="1"/>
</dbReference>
<organism evidence="9 10">
    <name type="scientific">Blomia tropicalis</name>
    <name type="common">Mite</name>
    <dbReference type="NCBI Taxonomy" id="40697"/>
    <lineage>
        <taxon>Eukaryota</taxon>
        <taxon>Metazoa</taxon>
        <taxon>Ecdysozoa</taxon>
        <taxon>Arthropoda</taxon>
        <taxon>Chelicerata</taxon>
        <taxon>Arachnida</taxon>
        <taxon>Acari</taxon>
        <taxon>Acariformes</taxon>
        <taxon>Sarcoptiformes</taxon>
        <taxon>Astigmata</taxon>
        <taxon>Glycyphagoidea</taxon>
        <taxon>Echimyopodidae</taxon>
        <taxon>Blomia</taxon>
    </lineage>
</organism>
<keyword evidence="6" id="KW-0808">Transferase</keyword>
<evidence type="ECO:0000256" key="7">
    <source>
        <dbReference type="ARBA" id="ARBA00022824"/>
    </source>
</evidence>
<comment type="subcellular location">
    <subcellularLocation>
        <location evidence="1">Endoplasmic reticulum</location>
    </subcellularLocation>
</comment>
<evidence type="ECO:0000259" key="8">
    <source>
        <dbReference type="Pfam" id="PF04101"/>
    </source>
</evidence>
<dbReference type="GO" id="GO:0006488">
    <property type="term" value="P:dolichol-linked oligosaccharide biosynthetic process"/>
    <property type="evidence" value="ECO:0007669"/>
    <property type="project" value="InterPro"/>
</dbReference>
<sequence>MSSTNTIPIENIFVTVGSTRFDQLIDNVIDDNVVEILKHLGCRRLTIQYGSYKDVSKLESVQNVISHFEVELFDYQNSIQSYIDKADLVIGHAGAGTVLEVLRKRKPLLIVINDTLMDNHQEELAIELAEQRFVRCCYPSTLKETLKSFNLKSLIPFPEHDSIRFRSFIESVFQQ</sequence>
<keyword evidence="5" id="KW-0328">Glycosyltransferase</keyword>
<comment type="caution">
    <text evidence="9">The sequence shown here is derived from an EMBL/GenBank/DDBJ whole genome shotgun (WGS) entry which is preliminary data.</text>
</comment>
<keyword evidence="10" id="KW-1185">Reference proteome</keyword>
<dbReference type="Gene3D" id="3.40.50.2000">
    <property type="entry name" value="Glycogen Phosphorylase B"/>
    <property type="match status" value="1"/>
</dbReference>
<evidence type="ECO:0000256" key="6">
    <source>
        <dbReference type="ARBA" id="ARBA00022679"/>
    </source>
</evidence>
<dbReference type="InterPro" id="IPR039042">
    <property type="entry name" value="Alg13-like"/>
</dbReference>
<evidence type="ECO:0000256" key="4">
    <source>
        <dbReference type="ARBA" id="ARBA00017468"/>
    </source>
</evidence>
<evidence type="ECO:0000313" key="10">
    <source>
        <dbReference type="Proteomes" id="UP001142055"/>
    </source>
</evidence>
<dbReference type="Pfam" id="PF04101">
    <property type="entry name" value="Glyco_tran_28_C"/>
    <property type="match status" value="1"/>
</dbReference>
<dbReference type="SUPFAM" id="SSF53756">
    <property type="entry name" value="UDP-Glycosyltransferase/glycogen phosphorylase"/>
    <property type="match status" value="1"/>
</dbReference>
<dbReference type="InterPro" id="IPR007235">
    <property type="entry name" value="Glyco_trans_28_C"/>
</dbReference>
<dbReference type="AlphaFoldDB" id="A0A9Q0M4P9"/>
<name>A0A9Q0M4P9_BLOTA</name>
<dbReference type="PANTHER" id="PTHR12867:SF6">
    <property type="entry name" value="N-ACETYLGLUCOSAMINYLDIPHOSPHODOLICHOL N-ACETYLGLUCOSAMINYLTRANSFERASE"/>
    <property type="match status" value="1"/>
</dbReference>
<evidence type="ECO:0000256" key="3">
    <source>
        <dbReference type="ARBA" id="ARBA00012614"/>
    </source>
</evidence>
<dbReference type="Proteomes" id="UP001142055">
    <property type="component" value="Chromosome 3"/>
</dbReference>
<evidence type="ECO:0000256" key="1">
    <source>
        <dbReference type="ARBA" id="ARBA00004240"/>
    </source>
</evidence>
<feature type="domain" description="Glycosyl transferase family 28 C-terminal" evidence="8">
    <location>
        <begin position="12"/>
        <end position="161"/>
    </location>
</feature>
<dbReference type="OrthoDB" id="20273at2759"/>
<dbReference type="GO" id="GO:0004577">
    <property type="term" value="F:N-acetylglucosaminyldiphosphodolichol N-acetylglucosaminyltransferase activity"/>
    <property type="evidence" value="ECO:0007669"/>
    <property type="project" value="UniProtKB-EC"/>
</dbReference>